<organism evidence="2 3">
    <name type="scientific">Elaeis guineensis var. tenera</name>
    <name type="common">Oil palm</name>
    <dbReference type="NCBI Taxonomy" id="51953"/>
    <lineage>
        <taxon>Eukaryota</taxon>
        <taxon>Viridiplantae</taxon>
        <taxon>Streptophyta</taxon>
        <taxon>Embryophyta</taxon>
        <taxon>Tracheophyta</taxon>
        <taxon>Spermatophyta</taxon>
        <taxon>Magnoliopsida</taxon>
        <taxon>Liliopsida</taxon>
        <taxon>Arecaceae</taxon>
        <taxon>Arecoideae</taxon>
        <taxon>Cocoseae</taxon>
        <taxon>Elaeidinae</taxon>
        <taxon>Elaeis</taxon>
    </lineage>
</organism>
<dbReference type="KEGG" id="egu:105033042"/>
<evidence type="ECO:0000313" key="3">
    <source>
        <dbReference type="RefSeq" id="XP_010905990.1"/>
    </source>
</evidence>
<keyword evidence="2" id="KW-1185">Reference proteome</keyword>
<sequence>MAQVLTKVHTPYQFLCRPSLSSTKRTSLYGSRDAFLGNYHPRWAALQKELECEGRYSSFFADGRKQEQARKALEGALGEKKTEFEKWNREIEKRQEKGGGGASGRGGWFGGGGWFGWFGEEHFWEEAQQAILAIIGIVSLYLLLAKGNVMFAVIFNSLLFVLRGARNWLTFISSWFTGKAFAPVSGSGPMNQMVSNTYQTEMSAKERVVRKWGMD</sequence>
<dbReference type="GeneID" id="105033042"/>
<dbReference type="PANTHER" id="PTHR36393:SF1">
    <property type="entry name" value="SULFATE ADENYLYLTRANSFERASE SUBUNIT"/>
    <property type="match status" value="1"/>
</dbReference>
<keyword evidence="1" id="KW-0472">Membrane</keyword>
<gene>
    <name evidence="3" type="primary">LOC105033042</name>
</gene>
<proteinExistence type="predicted"/>
<dbReference type="Proteomes" id="UP000504607">
    <property type="component" value="Unplaced"/>
</dbReference>
<protein>
    <submittedName>
        <fullName evidence="3">Uncharacterized protein LOC105033042</fullName>
    </submittedName>
</protein>
<dbReference type="OrthoDB" id="2017354at2759"/>
<keyword evidence="1" id="KW-0812">Transmembrane</keyword>
<evidence type="ECO:0000256" key="1">
    <source>
        <dbReference type="SAM" id="Phobius"/>
    </source>
</evidence>
<feature type="transmembrane region" description="Helical" evidence="1">
    <location>
        <begin position="130"/>
        <end position="162"/>
    </location>
</feature>
<keyword evidence="1" id="KW-1133">Transmembrane helix</keyword>
<dbReference type="RefSeq" id="XP_010905990.1">
    <property type="nucleotide sequence ID" value="XM_010907688.3"/>
</dbReference>
<evidence type="ECO:0000313" key="2">
    <source>
        <dbReference type="Proteomes" id="UP000504607"/>
    </source>
</evidence>
<dbReference type="PANTHER" id="PTHR36393">
    <property type="entry name" value="SULFATE ADENYLYLTRANSFERASE SUBUNIT"/>
    <property type="match status" value="1"/>
</dbReference>
<name>A0A6I9QBC2_ELAGV</name>
<dbReference type="AlphaFoldDB" id="A0A6I9QBC2"/>
<accession>A0A6I9QBC2</accession>
<reference evidence="3" key="1">
    <citation type="submission" date="2025-08" db="UniProtKB">
        <authorList>
            <consortium name="RefSeq"/>
        </authorList>
    </citation>
    <scope>IDENTIFICATION</scope>
</reference>
<dbReference type="InParanoid" id="A0A6I9QBC2"/>